<dbReference type="Pfam" id="PF00528">
    <property type="entry name" value="BPD_transp_1"/>
    <property type="match status" value="2"/>
</dbReference>
<keyword evidence="3 5" id="KW-1133">Transmembrane helix</keyword>
<feature type="transmembrane region" description="Helical" evidence="5">
    <location>
        <begin position="63"/>
        <end position="80"/>
    </location>
</feature>
<feature type="transmembrane region" description="Helical" evidence="5">
    <location>
        <begin position="144"/>
        <end position="167"/>
    </location>
</feature>
<feature type="transmembrane region" description="Helical" evidence="5">
    <location>
        <begin position="281"/>
        <end position="301"/>
    </location>
</feature>
<dbReference type="EMBL" id="CATWAF010000004">
    <property type="protein sequence ID" value="CAJ0700101.1"/>
    <property type="molecule type" value="Genomic_DNA"/>
</dbReference>
<feature type="transmembrane region" description="Helical" evidence="5">
    <location>
        <begin position="455"/>
        <end position="476"/>
    </location>
</feature>
<dbReference type="Proteomes" id="UP001189915">
    <property type="component" value="Unassembled WGS sequence"/>
</dbReference>
<sequence length="618" mass="68667">MYCAWAFGLEAPEFRPRFPSRLSKMQQNDNETTIRGRLGTTFGTNFGVNFGHLLTAPPNRFDLALLPIILAAIVLVAYAAKQMNVPYTPGEHLDVSLDIIELPYYLLRTSIRMLLALGASLAFSFAFAAIASKNRTAEKVMVPALDILQSIPVLGFLSITVTGFIALFPGNLVGVECAAIFAIFTSQAWNMAFSLYQSFRTIPTDLEEAATVFRLSKWQRFWRLEVPFAMPGLLWNMMMSMSGGWFFVVASEAISVSGHDIKLPGIGSYISLAIQQQNLPAIGWAILAMLIGIILYDQLLFRPLIAWADRFRFDTMSSEREPQSWLLDLLRRSEWVKALLERTAAMAERTLSWGAERTRPTAAGGNGFLPRFPWSHRIADVVIILAALVAVAHVLQFVRSEVGWAEVGHVFWLGFLTMVRVILLIALAALVWVPIGIRIGLNPNVARIAQPVAQFLAAFPANLMFPLAVMLIARFALNPEIWLSPLMIFGTQWYILFNVIAGASAIPTELKLAARNFGLRGWLLWKRFLIPAVFPNLLTGLVTAAGGSWNASIVSEYVSWGDRTLVATGLGSYIAEMTSKGDFPRIALGIAVMSLFVVGFNRLLWNRLYDIAQERTRL</sequence>
<comment type="caution">
    <text evidence="7">The sequence shown here is derived from an EMBL/GenBank/DDBJ whole genome shotgun (WGS) entry which is preliminary data.</text>
</comment>
<dbReference type="Gene3D" id="1.10.3720.10">
    <property type="entry name" value="MetI-like"/>
    <property type="match status" value="2"/>
</dbReference>
<feature type="transmembrane region" description="Helical" evidence="5">
    <location>
        <begin position="111"/>
        <end position="132"/>
    </location>
</feature>
<keyword evidence="8" id="KW-1185">Reference proteome</keyword>
<feature type="transmembrane region" description="Helical" evidence="5">
    <location>
        <begin position="226"/>
        <end position="248"/>
    </location>
</feature>
<evidence type="ECO:0000256" key="3">
    <source>
        <dbReference type="ARBA" id="ARBA00022989"/>
    </source>
</evidence>
<keyword evidence="4 5" id="KW-0472">Membrane</keyword>
<reference evidence="7 8" key="1">
    <citation type="submission" date="2023-07" db="EMBL/GenBank/DDBJ databases">
        <authorList>
            <person name="Peeters C."/>
        </authorList>
    </citation>
    <scope>NUCLEOTIDE SEQUENCE [LARGE SCALE GENOMIC DNA]</scope>
    <source>
        <strain evidence="7 8">LMG 18091</strain>
    </source>
</reference>
<feature type="transmembrane region" description="Helical" evidence="5">
    <location>
        <begin position="528"/>
        <end position="549"/>
    </location>
</feature>
<dbReference type="PANTHER" id="PTHR42744">
    <property type="entry name" value="BINDING-PROTEIN-DEPENDENT TRANSPORT SYSTEMS INNER MEMBRANE COMPONENT"/>
    <property type="match status" value="1"/>
</dbReference>
<protein>
    <recommendedName>
        <fullName evidence="6">ABC transmembrane type-1 domain-containing protein</fullName>
    </recommendedName>
</protein>
<evidence type="ECO:0000256" key="1">
    <source>
        <dbReference type="ARBA" id="ARBA00004651"/>
    </source>
</evidence>
<accession>A0AAD2B307</accession>
<keyword evidence="5" id="KW-0813">Transport</keyword>
<dbReference type="PANTHER" id="PTHR42744:SF1">
    <property type="entry name" value="BINDING-PROTEIN-DEPENDENT TRANSPORT SYSTEMS INNER MEMBRANE COMPONENT"/>
    <property type="match status" value="1"/>
</dbReference>
<dbReference type="GO" id="GO:0005886">
    <property type="term" value="C:plasma membrane"/>
    <property type="evidence" value="ECO:0007669"/>
    <property type="project" value="UniProtKB-SubCell"/>
</dbReference>
<dbReference type="PROSITE" id="PS50928">
    <property type="entry name" value="ABC_TM1"/>
    <property type="match status" value="2"/>
</dbReference>
<keyword evidence="2 5" id="KW-0812">Transmembrane</keyword>
<dbReference type="SUPFAM" id="SSF161098">
    <property type="entry name" value="MetI-like"/>
    <property type="match status" value="2"/>
</dbReference>
<feature type="domain" description="ABC transmembrane type-1" evidence="6">
    <location>
        <begin position="106"/>
        <end position="300"/>
    </location>
</feature>
<feature type="domain" description="ABC transmembrane type-1" evidence="6">
    <location>
        <begin position="418"/>
        <end position="604"/>
    </location>
</feature>
<dbReference type="AlphaFoldDB" id="A0AAD2B307"/>
<feature type="transmembrane region" description="Helical" evidence="5">
    <location>
        <begin position="482"/>
        <end position="507"/>
    </location>
</feature>
<proteinExistence type="inferred from homology"/>
<feature type="transmembrane region" description="Helical" evidence="5">
    <location>
        <begin position="586"/>
        <end position="605"/>
    </location>
</feature>
<evidence type="ECO:0000313" key="7">
    <source>
        <dbReference type="EMBL" id="CAJ0700101.1"/>
    </source>
</evidence>
<dbReference type="GO" id="GO:0055085">
    <property type="term" value="P:transmembrane transport"/>
    <property type="evidence" value="ECO:0007669"/>
    <property type="project" value="InterPro"/>
</dbReference>
<evidence type="ECO:0000259" key="6">
    <source>
        <dbReference type="PROSITE" id="PS50928"/>
    </source>
</evidence>
<name>A0AAD2B307_9RALS</name>
<comment type="similarity">
    <text evidence="5">Belongs to the binding-protein-dependent transport system permease family.</text>
</comment>
<evidence type="ECO:0000256" key="5">
    <source>
        <dbReference type="RuleBase" id="RU363032"/>
    </source>
</evidence>
<evidence type="ECO:0000256" key="4">
    <source>
        <dbReference type="ARBA" id="ARBA00023136"/>
    </source>
</evidence>
<evidence type="ECO:0000256" key="2">
    <source>
        <dbReference type="ARBA" id="ARBA00022692"/>
    </source>
</evidence>
<dbReference type="CDD" id="cd06261">
    <property type="entry name" value="TM_PBP2"/>
    <property type="match status" value="2"/>
</dbReference>
<gene>
    <name evidence="7" type="ORF">LMG18091_03100</name>
</gene>
<organism evidence="7 8">
    <name type="scientific">Ralstonia wenshanensis</name>
    <dbReference type="NCBI Taxonomy" id="2842456"/>
    <lineage>
        <taxon>Bacteria</taxon>
        <taxon>Pseudomonadati</taxon>
        <taxon>Pseudomonadota</taxon>
        <taxon>Betaproteobacteria</taxon>
        <taxon>Burkholderiales</taxon>
        <taxon>Burkholderiaceae</taxon>
        <taxon>Ralstonia</taxon>
    </lineage>
</organism>
<dbReference type="InterPro" id="IPR035906">
    <property type="entry name" value="MetI-like_sf"/>
</dbReference>
<feature type="transmembrane region" description="Helical" evidence="5">
    <location>
        <begin position="378"/>
        <end position="398"/>
    </location>
</feature>
<comment type="subcellular location">
    <subcellularLocation>
        <location evidence="1 5">Cell membrane</location>
        <topology evidence="1 5">Multi-pass membrane protein</topology>
    </subcellularLocation>
</comment>
<feature type="transmembrane region" description="Helical" evidence="5">
    <location>
        <begin position="410"/>
        <end position="435"/>
    </location>
</feature>
<evidence type="ECO:0000313" key="8">
    <source>
        <dbReference type="Proteomes" id="UP001189915"/>
    </source>
</evidence>
<dbReference type="InterPro" id="IPR000515">
    <property type="entry name" value="MetI-like"/>
</dbReference>